<dbReference type="STRING" id="983967.A0A1E4T2W2"/>
<evidence type="ECO:0000313" key="4">
    <source>
        <dbReference type="EMBL" id="ODV86095.1"/>
    </source>
</evidence>
<dbReference type="PANTHER" id="PTHR13031">
    <property type="entry name" value="RIBONUCLEASE P SUBUNIT P30"/>
    <property type="match status" value="1"/>
</dbReference>
<dbReference type="SUPFAM" id="SSF89550">
    <property type="entry name" value="PHP domain-like"/>
    <property type="match status" value="1"/>
</dbReference>
<dbReference type="Gene3D" id="3.20.20.140">
    <property type="entry name" value="Metal-dependent hydrolases"/>
    <property type="match status" value="1"/>
</dbReference>
<reference evidence="5" key="1">
    <citation type="submission" date="2016-04" db="EMBL/GenBank/DDBJ databases">
        <title>Comparative genomics of biotechnologically important yeasts.</title>
        <authorList>
            <consortium name="DOE Joint Genome Institute"/>
            <person name="Riley R."/>
            <person name="Haridas S."/>
            <person name="Wolfe K.H."/>
            <person name="Lopes M.R."/>
            <person name="Hittinger C.T."/>
            <person name="Goker M."/>
            <person name="Salamov A."/>
            <person name="Wisecaver J."/>
            <person name="Long T.M."/>
            <person name="Aerts A.L."/>
            <person name="Barry K."/>
            <person name="Choi C."/>
            <person name="Clum A."/>
            <person name="Coughlan A.Y."/>
            <person name="Deshpande S."/>
            <person name="Douglass A.P."/>
            <person name="Hanson S.J."/>
            <person name="Klenk H.-P."/>
            <person name="Labutti K."/>
            <person name="Lapidus A."/>
            <person name="Lindquist E."/>
            <person name="Lipzen A."/>
            <person name="Meier-Kolthoff J.P."/>
            <person name="Ohm R.A."/>
            <person name="Otillar R.P."/>
            <person name="Pangilinan J."/>
            <person name="Peng Y."/>
            <person name="Rokas A."/>
            <person name="Rosa C.A."/>
            <person name="Scheuner C."/>
            <person name="Sibirny A.A."/>
            <person name="Slot J.C."/>
            <person name="Stielow J.B."/>
            <person name="Sun H."/>
            <person name="Kurtzman C.P."/>
            <person name="Blackwell M."/>
            <person name="Grigoriev I.V."/>
            <person name="Jeffries T.W."/>
        </authorList>
    </citation>
    <scope>NUCLEOTIDE SEQUENCE [LARGE SCALE GENOMIC DNA]</scope>
    <source>
        <strain evidence="5">NRRL YB-2248</strain>
    </source>
</reference>
<sequence>MICDLNVPWPVSDYTPITTKQLNSLKLTLATLEELGYTHIAINFKINQSLKIPNLINEINPINLNDFKEFNQRLKIFTRITIIISDPSQCQNISKFQQVFDILSIEPITEKALLLSISNFEIDLISLDLSLKLPCYLKPKTICSGIEKGLFFEIKYGDLLNTNTSNRSLTISNIKQLIRASRSRGLICSSGCSSISTMTHLLRSFNDVVNLLILIGLDNNRSSQTMKDWSLKVLINGRLRIKSYKQVIVISGDGNLIDNSLEKK</sequence>
<comment type="subcellular location">
    <subcellularLocation>
        <location evidence="1">Nucleus</location>
    </subcellularLocation>
</comment>
<dbReference type="Pfam" id="PF01876">
    <property type="entry name" value="RNase_P_p30"/>
    <property type="match status" value="1"/>
</dbReference>
<dbReference type="GO" id="GO:0008033">
    <property type="term" value="P:tRNA processing"/>
    <property type="evidence" value="ECO:0007669"/>
    <property type="project" value="UniProtKB-KW"/>
</dbReference>
<protein>
    <submittedName>
        <fullName evidence="4">Uncharacterized protein</fullName>
    </submittedName>
</protein>
<proteinExistence type="inferred from homology"/>
<dbReference type="Proteomes" id="UP000094801">
    <property type="component" value="Unassembled WGS sequence"/>
</dbReference>
<evidence type="ECO:0000256" key="2">
    <source>
        <dbReference type="ARBA" id="ARBA00007331"/>
    </source>
</evidence>
<accession>A0A1E4T2W2</accession>
<comment type="similarity">
    <text evidence="2">Belongs to the eukaryotic/archaeal RNase P protein component 3 family.</text>
</comment>
<evidence type="ECO:0000256" key="3">
    <source>
        <dbReference type="ARBA" id="ARBA00022694"/>
    </source>
</evidence>
<dbReference type="PANTHER" id="PTHR13031:SF0">
    <property type="entry name" value="RIBONUCLEASE P PROTEIN SUBUNIT P30"/>
    <property type="match status" value="1"/>
</dbReference>
<dbReference type="EMBL" id="KV453851">
    <property type="protein sequence ID" value="ODV86095.1"/>
    <property type="molecule type" value="Genomic_DNA"/>
</dbReference>
<keyword evidence="3" id="KW-0819">tRNA processing</keyword>
<name>A0A1E4T2W2_9ASCO</name>
<dbReference type="OrthoDB" id="17948at2759"/>
<feature type="non-terminal residue" evidence="4">
    <location>
        <position position="264"/>
    </location>
</feature>
<evidence type="ECO:0000256" key="1">
    <source>
        <dbReference type="ARBA" id="ARBA00004123"/>
    </source>
</evidence>
<dbReference type="GO" id="GO:0005655">
    <property type="term" value="C:nucleolar ribonuclease P complex"/>
    <property type="evidence" value="ECO:0007669"/>
    <property type="project" value="TreeGrafter"/>
</dbReference>
<dbReference type="AlphaFoldDB" id="A0A1E4T2W2"/>
<keyword evidence="5" id="KW-1185">Reference proteome</keyword>
<gene>
    <name evidence="4" type="ORF">CANARDRAFT_188386</name>
</gene>
<dbReference type="InterPro" id="IPR002738">
    <property type="entry name" value="RNase_P_p30"/>
</dbReference>
<dbReference type="GO" id="GO:0003723">
    <property type="term" value="F:RNA binding"/>
    <property type="evidence" value="ECO:0007669"/>
    <property type="project" value="TreeGrafter"/>
</dbReference>
<evidence type="ECO:0000313" key="5">
    <source>
        <dbReference type="Proteomes" id="UP000094801"/>
    </source>
</evidence>
<dbReference type="InterPro" id="IPR016195">
    <property type="entry name" value="Pol/histidinol_Pase-like"/>
</dbReference>
<organism evidence="4 5">
    <name type="scientific">[Candida] arabinofermentans NRRL YB-2248</name>
    <dbReference type="NCBI Taxonomy" id="983967"/>
    <lineage>
        <taxon>Eukaryota</taxon>
        <taxon>Fungi</taxon>
        <taxon>Dikarya</taxon>
        <taxon>Ascomycota</taxon>
        <taxon>Saccharomycotina</taxon>
        <taxon>Pichiomycetes</taxon>
        <taxon>Pichiales</taxon>
        <taxon>Pichiaceae</taxon>
        <taxon>Ogataea</taxon>
        <taxon>Ogataea/Candida clade</taxon>
    </lineage>
</organism>